<dbReference type="HAMAP" id="MF_00445">
    <property type="entry name" value="NDH1_NuoN_1"/>
    <property type="match status" value="1"/>
</dbReference>
<dbReference type="EMBL" id="CP112932">
    <property type="protein sequence ID" value="WPY00246.1"/>
    <property type="molecule type" value="Genomic_DNA"/>
</dbReference>
<keyword evidence="6" id="KW-0874">Quinone</keyword>
<organism evidence="9 10">
    <name type="scientific">Candidatus Trichorickettsia mobilis</name>
    <dbReference type="NCBI Taxonomy" id="1346319"/>
    <lineage>
        <taxon>Bacteria</taxon>
        <taxon>Pseudomonadati</taxon>
        <taxon>Pseudomonadota</taxon>
        <taxon>Alphaproteobacteria</taxon>
        <taxon>Rickettsiales</taxon>
        <taxon>Rickettsiaceae</taxon>
        <taxon>Rickettsieae</taxon>
        <taxon>Candidatus Trichorickettsia</taxon>
    </lineage>
</organism>
<evidence type="ECO:0000313" key="10">
    <source>
        <dbReference type="Proteomes" id="UP001326613"/>
    </source>
</evidence>
<evidence type="ECO:0000256" key="1">
    <source>
        <dbReference type="ARBA" id="ARBA00004127"/>
    </source>
</evidence>
<feature type="transmembrane region" description="Helical" evidence="6">
    <location>
        <begin position="262"/>
        <end position="284"/>
    </location>
</feature>
<evidence type="ECO:0000256" key="2">
    <source>
        <dbReference type="ARBA" id="ARBA00022692"/>
    </source>
</evidence>
<name>A0ABZ0UR04_9RICK</name>
<comment type="subcellular location">
    <subcellularLocation>
        <location evidence="6">Cell membrane</location>
        <topology evidence="6">Multi-pass membrane protein</topology>
    </subcellularLocation>
    <subcellularLocation>
        <location evidence="1">Endomembrane system</location>
        <topology evidence="1">Multi-pass membrane protein</topology>
    </subcellularLocation>
    <subcellularLocation>
        <location evidence="7">Membrane</location>
        <topology evidence="7">Multi-pass membrane protein</topology>
    </subcellularLocation>
</comment>
<dbReference type="InterPro" id="IPR010096">
    <property type="entry name" value="NADH-Q_OxRdtase_suN/2"/>
</dbReference>
<feature type="transmembrane region" description="Helical" evidence="6">
    <location>
        <begin position="398"/>
        <end position="416"/>
    </location>
</feature>
<evidence type="ECO:0000256" key="6">
    <source>
        <dbReference type="HAMAP-Rule" id="MF_00445"/>
    </source>
</evidence>
<feature type="transmembrane region" description="Helical" evidence="6">
    <location>
        <begin position="6"/>
        <end position="23"/>
    </location>
</feature>
<keyword evidence="6" id="KW-1278">Translocase</keyword>
<evidence type="ECO:0000313" key="9">
    <source>
        <dbReference type="EMBL" id="WPY00246.1"/>
    </source>
</evidence>
<evidence type="ECO:0000256" key="4">
    <source>
        <dbReference type="ARBA" id="ARBA00023136"/>
    </source>
</evidence>
<feature type="transmembrane region" description="Helical" evidence="6">
    <location>
        <begin position="35"/>
        <end position="55"/>
    </location>
</feature>
<dbReference type="NCBIfam" id="TIGR01770">
    <property type="entry name" value="NDH_I_N"/>
    <property type="match status" value="1"/>
</dbReference>
<feature type="transmembrane region" description="Helical" evidence="6">
    <location>
        <begin position="97"/>
        <end position="114"/>
    </location>
</feature>
<feature type="transmembrane region" description="Helical" evidence="6">
    <location>
        <begin position="233"/>
        <end position="256"/>
    </location>
</feature>
<keyword evidence="2 6" id="KW-0812">Transmembrane</keyword>
<keyword evidence="6" id="KW-0813">Transport</keyword>
<dbReference type="PANTHER" id="PTHR22773">
    <property type="entry name" value="NADH DEHYDROGENASE"/>
    <property type="match status" value="1"/>
</dbReference>
<protein>
    <recommendedName>
        <fullName evidence="6">NADH-quinone oxidoreductase subunit N</fullName>
        <ecNumber evidence="6">7.1.1.-</ecNumber>
    </recommendedName>
    <alternativeName>
        <fullName evidence="6">NADH dehydrogenase I subunit N</fullName>
    </alternativeName>
    <alternativeName>
        <fullName evidence="6">NDH-1 subunit N</fullName>
    </alternativeName>
</protein>
<gene>
    <name evidence="6" type="primary">nuoN</name>
    <name evidence="9" type="ORF">Trichorick_00118</name>
</gene>
<proteinExistence type="inferred from homology"/>
<sequence>MMIIPEFILTALALLAQVAAVFYRERVNLIVKVTIVVLIFLMLVLVVLLGSHGIGCNGSFVSSVVTSFYKLLVLGFTIMSIIIYYEFCKISALNVRMEYITLLLFSMLGIFLSISSRNLLLLFCGLELTALTGYALAGFSLDIKSAEAAVKYFVLGALLSCITLLGMSFLYGFAGSLDFKVIVAMFNNAVQIPNIGIVIGAVLMLSGLLFKFSAAPLHMWTPDVYEGSSVTTVAYFATAQKIGVLFVLLNILTLMIGEYPQITGSLIKIVAIFSMVIGSLGAIMQKSIKRLMAYSTILNVGYVLMGISLQNVAGILSAIIYMVIYIIAALGFFACLIALLGKNAEEATFDNISGIATNRKAIAAAIAVMMFSMIGLPPLAGFFGKYYIFYQAIKQQEIVLAVIGMISSIIASYYYLKIVRSMYFADNIKQTEIIPTSNGLLFITCLVVTFLLLFSLLLLII</sequence>
<evidence type="ECO:0000259" key="8">
    <source>
        <dbReference type="Pfam" id="PF00361"/>
    </source>
</evidence>
<dbReference type="Pfam" id="PF00361">
    <property type="entry name" value="Proton_antipo_M"/>
    <property type="match status" value="1"/>
</dbReference>
<comment type="similarity">
    <text evidence="6">Belongs to the complex I subunit 2 family.</text>
</comment>
<evidence type="ECO:0000256" key="7">
    <source>
        <dbReference type="RuleBase" id="RU000320"/>
    </source>
</evidence>
<feature type="transmembrane region" description="Helical" evidence="6">
    <location>
        <begin position="361"/>
        <end position="383"/>
    </location>
</feature>
<comment type="catalytic activity">
    <reaction evidence="5 6">
        <text>a quinone + NADH + 5 H(+)(in) = a quinol + NAD(+) + 4 H(+)(out)</text>
        <dbReference type="Rhea" id="RHEA:57888"/>
        <dbReference type="ChEBI" id="CHEBI:15378"/>
        <dbReference type="ChEBI" id="CHEBI:24646"/>
        <dbReference type="ChEBI" id="CHEBI:57540"/>
        <dbReference type="ChEBI" id="CHEBI:57945"/>
        <dbReference type="ChEBI" id="CHEBI:132124"/>
    </reaction>
</comment>
<keyword evidence="6" id="KW-1003">Cell membrane</keyword>
<keyword evidence="4 6" id="KW-0472">Membrane</keyword>
<reference evidence="9 10" key="1">
    <citation type="submission" date="2022-10" db="EMBL/GenBank/DDBJ databases">
        <title>Host association and intracellularity evolved multiple times independently in the Rickettsiales.</title>
        <authorList>
            <person name="Castelli M."/>
            <person name="Nardi T."/>
            <person name="Gammuto L."/>
            <person name="Bellinzona G."/>
            <person name="Sabaneyeva E."/>
            <person name="Potekhin A."/>
            <person name="Serra V."/>
            <person name="Petroni G."/>
            <person name="Sassera D."/>
        </authorList>
    </citation>
    <scope>NUCLEOTIDE SEQUENCE [LARGE SCALE GENOMIC DNA]</scope>
    <source>
        <strain evidence="9 10">Kr 154-4</strain>
    </source>
</reference>
<comment type="function">
    <text evidence="6">NDH-1 shuttles electrons from NADH, via FMN and iron-sulfur (Fe-S) centers, to quinones in the respiratory chain. The immediate electron acceptor for the enzyme in this species is believed to be ubiquinone. Couples the redox reaction to proton translocation (for every two electrons transferred, four hydrogen ions are translocated across the cytoplasmic membrane), and thus conserves the redox energy in a proton gradient.</text>
</comment>
<feature type="transmembrane region" description="Helical" evidence="6">
    <location>
        <begin position="120"/>
        <end position="141"/>
    </location>
</feature>
<feature type="transmembrane region" description="Helical" evidence="6">
    <location>
        <begin position="437"/>
        <end position="460"/>
    </location>
</feature>
<feature type="domain" description="NADH:quinone oxidoreductase/Mrp antiporter transmembrane" evidence="8">
    <location>
        <begin position="116"/>
        <end position="410"/>
    </location>
</feature>
<dbReference type="EC" id="7.1.1.-" evidence="6"/>
<feature type="transmembrane region" description="Helical" evidence="6">
    <location>
        <begin position="291"/>
        <end position="309"/>
    </location>
</feature>
<evidence type="ECO:0000256" key="3">
    <source>
        <dbReference type="ARBA" id="ARBA00022989"/>
    </source>
</evidence>
<comment type="subunit">
    <text evidence="6">NDH-1 is composed of 14 different subunits. Subunits NuoA, H, J, K, L, M, N constitute the membrane sector of the complex.</text>
</comment>
<feature type="transmembrane region" description="Helical" evidence="6">
    <location>
        <begin position="315"/>
        <end position="340"/>
    </location>
</feature>
<accession>A0ABZ0UR04</accession>
<keyword evidence="3 6" id="KW-1133">Transmembrane helix</keyword>
<evidence type="ECO:0000256" key="5">
    <source>
        <dbReference type="ARBA" id="ARBA00047712"/>
    </source>
</evidence>
<dbReference type="InterPro" id="IPR001750">
    <property type="entry name" value="ND/Mrp_TM"/>
</dbReference>
<feature type="transmembrane region" description="Helical" evidence="6">
    <location>
        <begin position="153"/>
        <end position="174"/>
    </location>
</feature>
<feature type="transmembrane region" description="Helical" evidence="6">
    <location>
        <begin position="67"/>
        <end position="85"/>
    </location>
</feature>
<feature type="transmembrane region" description="Helical" evidence="6">
    <location>
        <begin position="194"/>
        <end position="212"/>
    </location>
</feature>
<keyword evidence="6" id="KW-0830">Ubiquinone</keyword>
<dbReference type="Proteomes" id="UP001326613">
    <property type="component" value="Chromosome"/>
</dbReference>
<keyword evidence="6" id="KW-0520">NAD</keyword>
<keyword evidence="10" id="KW-1185">Reference proteome</keyword>